<reference evidence="2" key="1">
    <citation type="journal article" date="2014" name="Int. J. Syst. Evol. Microbiol.">
        <title>Complete genome sequence of Corynebacterium casei LMG S-19264T (=DSM 44701T), isolated from a smear-ripened cheese.</title>
        <authorList>
            <consortium name="US DOE Joint Genome Institute (JGI-PGF)"/>
            <person name="Walter F."/>
            <person name="Albersmeier A."/>
            <person name="Kalinowski J."/>
            <person name="Ruckert C."/>
        </authorList>
    </citation>
    <scope>NUCLEOTIDE SEQUENCE</scope>
    <source>
        <strain evidence="2">CGMCC 1.15085</strain>
    </source>
</reference>
<name>A0A916SUH7_9MICO</name>
<keyword evidence="1" id="KW-0812">Transmembrane</keyword>
<dbReference type="EMBL" id="BMHI01000001">
    <property type="protein sequence ID" value="GGB14567.1"/>
    <property type="molecule type" value="Genomic_DNA"/>
</dbReference>
<feature type="transmembrane region" description="Helical" evidence="1">
    <location>
        <begin position="181"/>
        <end position="204"/>
    </location>
</feature>
<dbReference type="RefSeq" id="WP_188834966.1">
    <property type="nucleotide sequence ID" value="NZ_BMHI01000001.1"/>
</dbReference>
<dbReference type="Proteomes" id="UP000636793">
    <property type="component" value="Unassembled WGS sequence"/>
</dbReference>
<accession>A0A916SUH7</accession>
<protein>
    <submittedName>
        <fullName evidence="2">ABC transporter permease</fullName>
    </submittedName>
</protein>
<comment type="caution">
    <text evidence="2">The sequence shown here is derived from an EMBL/GenBank/DDBJ whole genome shotgun (WGS) entry which is preliminary data.</text>
</comment>
<feature type="transmembrane region" description="Helical" evidence="1">
    <location>
        <begin position="216"/>
        <end position="239"/>
    </location>
</feature>
<evidence type="ECO:0000313" key="2">
    <source>
        <dbReference type="EMBL" id="GGB14567.1"/>
    </source>
</evidence>
<feature type="transmembrane region" description="Helical" evidence="1">
    <location>
        <begin position="41"/>
        <end position="60"/>
    </location>
</feature>
<dbReference type="PANTHER" id="PTHR37305">
    <property type="entry name" value="INTEGRAL MEMBRANE PROTEIN-RELATED"/>
    <property type="match status" value="1"/>
</dbReference>
<dbReference type="Pfam" id="PF12679">
    <property type="entry name" value="ABC2_membrane_2"/>
    <property type="match status" value="1"/>
</dbReference>
<keyword evidence="1" id="KW-0472">Membrane</keyword>
<dbReference type="GO" id="GO:0005886">
    <property type="term" value="C:plasma membrane"/>
    <property type="evidence" value="ECO:0007669"/>
    <property type="project" value="UniProtKB-SubCell"/>
</dbReference>
<feature type="transmembrane region" description="Helical" evidence="1">
    <location>
        <begin position="135"/>
        <end position="161"/>
    </location>
</feature>
<keyword evidence="1" id="KW-1133">Transmembrane helix</keyword>
<dbReference type="AlphaFoldDB" id="A0A916SUH7"/>
<feature type="transmembrane region" description="Helical" evidence="1">
    <location>
        <begin position="259"/>
        <end position="282"/>
    </location>
</feature>
<dbReference type="PANTHER" id="PTHR37305:SF1">
    <property type="entry name" value="MEMBRANE PROTEIN"/>
    <property type="match status" value="1"/>
</dbReference>
<organism evidence="2 3">
    <name type="scientific">Flexivirga endophytica</name>
    <dbReference type="NCBI Taxonomy" id="1849103"/>
    <lineage>
        <taxon>Bacteria</taxon>
        <taxon>Bacillati</taxon>
        <taxon>Actinomycetota</taxon>
        <taxon>Actinomycetes</taxon>
        <taxon>Micrococcales</taxon>
        <taxon>Dermacoccaceae</taxon>
        <taxon>Flexivirga</taxon>
    </lineage>
</organism>
<sequence>MTTTRSSPLVPRSDTSRGARKVGRFFLSELGLIMGRRRNQAGLLVLAAMPVILGVAVRLTESNPRGDGPPSFVDDIVGNGVFLAFAALTFELTLFFPLAIAMVSGDAIAGEAHSGTLRYLLTVPAGRTRVLIVKYLGIVAGSFIAALTVTVVSALVGILLFGTGPLTTLSGDQISLGTGLWRLLISALYVAVGLCALGALGLFVSTLTEQPIAATVAVMIVTATMWVLDAIPQIAWLHPWLLVHHWTDFAELMRNPPDFSGIGDGLLVAVGYAVVCLLAAWARFDGKDITS</sequence>
<gene>
    <name evidence="2" type="ORF">GCM10011492_00260</name>
</gene>
<keyword evidence="3" id="KW-1185">Reference proteome</keyword>
<dbReference type="GO" id="GO:0140359">
    <property type="term" value="F:ABC-type transporter activity"/>
    <property type="evidence" value="ECO:0007669"/>
    <property type="project" value="InterPro"/>
</dbReference>
<proteinExistence type="predicted"/>
<evidence type="ECO:0000313" key="3">
    <source>
        <dbReference type="Proteomes" id="UP000636793"/>
    </source>
</evidence>
<reference evidence="2" key="2">
    <citation type="submission" date="2020-09" db="EMBL/GenBank/DDBJ databases">
        <authorList>
            <person name="Sun Q."/>
            <person name="Zhou Y."/>
        </authorList>
    </citation>
    <scope>NUCLEOTIDE SEQUENCE</scope>
    <source>
        <strain evidence="2">CGMCC 1.15085</strain>
    </source>
</reference>
<evidence type="ECO:0000256" key="1">
    <source>
        <dbReference type="SAM" id="Phobius"/>
    </source>
</evidence>
<feature type="transmembrane region" description="Helical" evidence="1">
    <location>
        <begin position="80"/>
        <end position="103"/>
    </location>
</feature>